<keyword evidence="8" id="KW-0732">Signal</keyword>
<dbReference type="PANTHER" id="PTHR21600">
    <property type="entry name" value="MITOCHONDRIAL RNA PSEUDOURIDINE SYNTHASE"/>
    <property type="match status" value="1"/>
</dbReference>
<evidence type="ECO:0000256" key="1">
    <source>
        <dbReference type="ARBA" id="ARBA00001166"/>
    </source>
</evidence>
<dbReference type="Gene3D" id="3.30.2350.10">
    <property type="entry name" value="Pseudouridine synthase"/>
    <property type="match status" value="1"/>
</dbReference>
<feature type="domain" description="Pseudouridine synthase RsuA/RluA-like" evidence="9">
    <location>
        <begin position="71"/>
        <end position="166"/>
    </location>
</feature>
<dbReference type="GO" id="GO:0003723">
    <property type="term" value="F:RNA binding"/>
    <property type="evidence" value="ECO:0007669"/>
    <property type="project" value="InterPro"/>
</dbReference>
<reference evidence="10" key="1">
    <citation type="journal article" date="2020" name="Ecol. Evol.">
        <title>Genome structure and content of the rice root-knot nematode (Meloidogyne graminicola).</title>
        <authorList>
            <person name="Phan N.T."/>
            <person name="Danchin E.G.J."/>
            <person name="Klopp C."/>
            <person name="Perfus-Barbeoch L."/>
            <person name="Kozlowski D.K."/>
            <person name="Koutsovoulos G.D."/>
            <person name="Lopez-Roques C."/>
            <person name="Bouchez O."/>
            <person name="Zahm M."/>
            <person name="Besnard G."/>
            <person name="Bellafiore S."/>
        </authorList>
    </citation>
    <scope>NUCLEOTIDE SEQUENCE</scope>
    <source>
        <strain evidence="10">VN-18</strain>
    </source>
</reference>
<dbReference type="PANTHER" id="PTHR21600:SF83">
    <property type="entry name" value="PSEUDOURIDYLATE SYNTHASE RPUSD4, MITOCHONDRIAL"/>
    <property type="match status" value="1"/>
</dbReference>
<comment type="catalytic activity">
    <reaction evidence="1">
        <text>a uridine in mRNA = a pseudouridine in mRNA</text>
        <dbReference type="Rhea" id="RHEA:56644"/>
        <dbReference type="Rhea" id="RHEA-COMP:14658"/>
        <dbReference type="Rhea" id="RHEA-COMP:14659"/>
        <dbReference type="ChEBI" id="CHEBI:65314"/>
        <dbReference type="ChEBI" id="CHEBI:65315"/>
    </reaction>
</comment>
<evidence type="ECO:0000256" key="7">
    <source>
        <dbReference type="ARBA" id="ARBA00041563"/>
    </source>
</evidence>
<feature type="chain" id="PRO_5035862960" description="Pseudouridylate synthase RPUSD4, mitochondrial" evidence="8">
    <location>
        <begin position="18"/>
        <end position="222"/>
    </location>
</feature>
<comment type="catalytic activity">
    <reaction evidence="2">
        <text>uridine in 5S rRNA = pseudouridine in 5S rRNA</text>
        <dbReference type="Rhea" id="RHEA:47036"/>
        <dbReference type="Rhea" id="RHEA-COMP:11730"/>
        <dbReference type="Rhea" id="RHEA-COMP:11731"/>
        <dbReference type="ChEBI" id="CHEBI:65314"/>
        <dbReference type="ChEBI" id="CHEBI:65315"/>
    </reaction>
</comment>
<dbReference type="InterPro" id="IPR020103">
    <property type="entry name" value="PsdUridine_synth_cat_dom_sf"/>
</dbReference>
<dbReference type="InterPro" id="IPR050188">
    <property type="entry name" value="RluA_PseudoU_synthase"/>
</dbReference>
<organism evidence="10 11">
    <name type="scientific">Meloidogyne graminicola</name>
    <dbReference type="NCBI Taxonomy" id="189291"/>
    <lineage>
        <taxon>Eukaryota</taxon>
        <taxon>Metazoa</taxon>
        <taxon>Ecdysozoa</taxon>
        <taxon>Nematoda</taxon>
        <taxon>Chromadorea</taxon>
        <taxon>Rhabditida</taxon>
        <taxon>Tylenchina</taxon>
        <taxon>Tylenchomorpha</taxon>
        <taxon>Tylenchoidea</taxon>
        <taxon>Meloidogynidae</taxon>
        <taxon>Meloidogyninae</taxon>
        <taxon>Meloidogyne</taxon>
    </lineage>
</organism>
<dbReference type="SUPFAM" id="SSF55120">
    <property type="entry name" value="Pseudouridine synthase"/>
    <property type="match status" value="1"/>
</dbReference>
<evidence type="ECO:0000313" key="10">
    <source>
        <dbReference type="EMBL" id="KAF7639512.1"/>
    </source>
</evidence>
<evidence type="ECO:0000256" key="3">
    <source>
        <dbReference type="ARBA" id="ARBA00010876"/>
    </source>
</evidence>
<protein>
    <recommendedName>
        <fullName evidence="6">Pseudouridylate synthase RPUSD4, mitochondrial</fullName>
    </recommendedName>
    <alternativeName>
        <fullName evidence="7">RNA pseudouridylate synthase domain-containing protein 4</fullName>
    </alternativeName>
</protein>
<evidence type="ECO:0000256" key="8">
    <source>
        <dbReference type="SAM" id="SignalP"/>
    </source>
</evidence>
<evidence type="ECO:0000256" key="5">
    <source>
        <dbReference type="ARBA" id="ARBA00036943"/>
    </source>
</evidence>
<keyword evidence="11" id="KW-1185">Reference proteome</keyword>
<comment type="catalytic activity">
    <reaction evidence="5">
        <text>a uridine in tRNA = a pseudouridine in tRNA</text>
        <dbReference type="Rhea" id="RHEA:54572"/>
        <dbReference type="Rhea" id="RHEA-COMP:13339"/>
        <dbReference type="Rhea" id="RHEA-COMP:13934"/>
        <dbReference type="ChEBI" id="CHEBI:65314"/>
        <dbReference type="ChEBI" id="CHEBI:65315"/>
    </reaction>
</comment>
<dbReference type="AlphaFoldDB" id="A0A8T0A1U9"/>
<evidence type="ECO:0000259" key="9">
    <source>
        <dbReference type="Pfam" id="PF00849"/>
    </source>
</evidence>
<comment type="caution">
    <text evidence="10">The sequence shown here is derived from an EMBL/GenBank/DDBJ whole genome shotgun (WGS) entry which is preliminary data.</text>
</comment>
<name>A0A8T0A1U9_9BILA</name>
<sequence>MLFLYIIKLLFIFFSLMFEPENDVFGLQDFEFEQYSGIKQLWNLVDPVWKFNEEELVNFMSKRIIYETDEVIVFDKPYQLSYSSGPENQAQMDRILQLLKKQVAPDIERLYLVHSLDKPCSGIIIFAKNLKKQEELKLLLNQGHFYFRFRCLCKNFPDDLPDKTRISIPLIKVIKDGNMKFCPLLGRARNHHQIYHLNTDCKLIDFNKNARVCLIDAFTRSR</sequence>
<dbReference type="GO" id="GO:0001522">
    <property type="term" value="P:pseudouridine synthesis"/>
    <property type="evidence" value="ECO:0007669"/>
    <property type="project" value="InterPro"/>
</dbReference>
<dbReference type="Proteomes" id="UP000605970">
    <property type="component" value="Unassembled WGS sequence"/>
</dbReference>
<accession>A0A8T0A1U9</accession>
<dbReference type="Pfam" id="PF00849">
    <property type="entry name" value="PseudoU_synth_2"/>
    <property type="match status" value="1"/>
</dbReference>
<dbReference type="OrthoDB" id="418349at2759"/>
<evidence type="ECO:0000313" key="11">
    <source>
        <dbReference type="Proteomes" id="UP000605970"/>
    </source>
</evidence>
<dbReference type="GO" id="GO:0009982">
    <property type="term" value="F:pseudouridine synthase activity"/>
    <property type="evidence" value="ECO:0007669"/>
    <property type="project" value="InterPro"/>
</dbReference>
<keyword evidence="4" id="KW-0413">Isomerase</keyword>
<gene>
    <name evidence="10" type="ORF">Mgra_00000840</name>
</gene>
<dbReference type="EMBL" id="JABEBT010000004">
    <property type="protein sequence ID" value="KAF7639512.1"/>
    <property type="molecule type" value="Genomic_DNA"/>
</dbReference>
<comment type="similarity">
    <text evidence="3">Belongs to the pseudouridine synthase RluA family.</text>
</comment>
<evidence type="ECO:0000256" key="6">
    <source>
        <dbReference type="ARBA" id="ARBA00039953"/>
    </source>
</evidence>
<evidence type="ECO:0000256" key="4">
    <source>
        <dbReference type="ARBA" id="ARBA00023235"/>
    </source>
</evidence>
<dbReference type="InterPro" id="IPR006145">
    <property type="entry name" value="PsdUridine_synth_RsuA/RluA"/>
</dbReference>
<feature type="signal peptide" evidence="8">
    <location>
        <begin position="1"/>
        <end position="17"/>
    </location>
</feature>
<evidence type="ECO:0000256" key="2">
    <source>
        <dbReference type="ARBA" id="ARBA00001896"/>
    </source>
</evidence>
<proteinExistence type="inferred from homology"/>